<accession>A0ABV7EYE2</accession>
<proteinExistence type="predicted"/>
<name>A0ABV7EYE2_9BURK</name>
<evidence type="ECO:0000313" key="3">
    <source>
        <dbReference type="Proteomes" id="UP001595530"/>
    </source>
</evidence>
<protein>
    <submittedName>
        <fullName evidence="2">Uncharacterized protein</fullName>
    </submittedName>
</protein>
<evidence type="ECO:0000256" key="1">
    <source>
        <dbReference type="SAM" id="MobiDB-lite"/>
    </source>
</evidence>
<sequence length="175" mass="19819">MKKKTYYSYIILDQAVKEKVHAVMMCANNREQAVGFFRATLGLYYLSKIMVEQELDFKKIDQEFNVFIYRTLGKGHSITSILQYMSSKKVLWVLDAKSFIPTFLNYFPDIPFRNIPLLLSINLSVSKKISGIATAGPVQDWTLEQTRRIAQAESGAAQQPDAPPDRTTDDTSAPA</sequence>
<dbReference type="RefSeq" id="WP_390331273.1">
    <property type="nucleotide sequence ID" value="NZ_JBHRTP010000019.1"/>
</dbReference>
<organism evidence="2 3">
    <name type="scientific">Undibacterium arcticum</name>
    <dbReference type="NCBI Taxonomy" id="1762892"/>
    <lineage>
        <taxon>Bacteria</taxon>
        <taxon>Pseudomonadati</taxon>
        <taxon>Pseudomonadota</taxon>
        <taxon>Betaproteobacteria</taxon>
        <taxon>Burkholderiales</taxon>
        <taxon>Oxalobacteraceae</taxon>
        <taxon>Undibacterium</taxon>
    </lineage>
</organism>
<comment type="caution">
    <text evidence="2">The sequence shown here is derived from an EMBL/GenBank/DDBJ whole genome shotgun (WGS) entry which is preliminary data.</text>
</comment>
<keyword evidence="3" id="KW-1185">Reference proteome</keyword>
<dbReference type="EMBL" id="JBHRTP010000019">
    <property type="protein sequence ID" value="MFC3107793.1"/>
    <property type="molecule type" value="Genomic_DNA"/>
</dbReference>
<gene>
    <name evidence="2" type="ORF">ACFOFO_07430</name>
</gene>
<evidence type="ECO:0000313" key="2">
    <source>
        <dbReference type="EMBL" id="MFC3107793.1"/>
    </source>
</evidence>
<reference evidence="3" key="1">
    <citation type="journal article" date="2019" name="Int. J. Syst. Evol. Microbiol.">
        <title>The Global Catalogue of Microorganisms (GCM) 10K type strain sequencing project: providing services to taxonomists for standard genome sequencing and annotation.</title>
        <authorList>
            <consortium name="The Broad Institute Genomics Platform"/>
            <consortium name="The Broad Institute Genome Sequencing Center for Infectious Disease"/>
            <person name="Wu L."/>
            <person name="Ma J."/>
        </authorList>
    </citation>
    <scope>NUCLEOTIDE SEQUENCE [LARGE SCALE GENOMIC DNA]</scope>
    <source>
        <strain evidence="3">KCTC 42986</strain>
    </source>
</reference>
<feature type="region of interest" description="Disordered" evidence="1">
    <location>
        <begin position="149"/>
        <end position="175"/>
    </location>
</feature>
<dbReference type="Proteomes" id="UP001595530">
    <property type="component" value="Unassembled WGS sequence"/>
</dbReference>